<protein>
    <submittedName>
        <fullName evidence="9">Uncharacterized protein</fullName>
    </submittedName>
</protein>
<keyword evidence="3" id="KW-0732">Signal</keyword>
<proteinExistence type="predicted"/>
<sequence length="114" mass="12311">MKSLMVIDFSFNYFSGKLPESGQFAAFNASSFAGNPQLCGSLLNNPCNFTAITGTPRKVPGNFKLIVALGLLICSVIFATAAIIKAKSFKKDGSNSWKMTAFQKLEFTVSDVLE</sequence>
<feature type="transmembrane region" description="Helical" evidence="8">
    <location>
        <begin position="65"/>
        <end position="84"/>
    </location>
</feature>
<dbReference type="InterPro" id="IPR032675">
    <property type="entry name" value="LRR_dom_sf"/>
</dbReference>
<keyword evidence="5 8" id="KW-0472">Membrane</keyword>
<evidence type="ECO:0000256" key="5">
    <source>
        <dbReference type="ARBA" id="ARBA00023136"/>
    </source>
</evidence>
<evidence type="ECO:0000256" key="3">
    <source>
        <dbReference type="ARBA" id="ARBA00022729"/>
    </source>
</evidence>
<evidence type="ECO:0000256" key="6">
    <source>
        <dbReference type="ARBA" id="ARBA00023170"/>
    </source>
</evidence>
<comment type="caution">
    <text evidence="9">The sequence shown here is derived from an EMBL/GenBank/DDBJ whole genome shotgun (WGS) entry which is preliminary data.</text>
</comment>
<evidence type="ECO:0000256" key="1">
    <source>
        <dbReference type="ARBA" id="ARBA00004479"/>
    </source>
</evidence>
<gene>
    <name evidence="9" type="ORF">V6N12_011250</name>
</gene>
<evidence type="ECO:0000256" key="7">
    <source>
        <dbReference type="ARBA" id="ARBA00023180"/>
    </source>
</evidence>
<dbReference type="InterPro" id="IPR046956">
    <property type="entry name" value="RLP23-like"/>
</dbReference>
<dbReference type="Gene3D" id="3.80.10.10">
    <property type="entry name" value="Ribonuclease Inhibitor"/>
    <property type="match status" value="1"/>
</dbReference>
<reference evidence="9 10" key="1">
    <citation type="journal article" date="2024" name="G3 (Bethesda)">
        <title>Genome assembly of Hibiscus sabdariffa L. provides insights into metabolisms of medicinal natural products.</title>
        <authorList>
            <person name="Kim T."/>
        </authorList>
    </citation>
    <scope>NUCLEOTIDE SEQUENCE [LARGE SCALE GENOMIC DNA]</scope>
    <source>
        <strain evidence="9">TK-2024</strain>
        <tissue evidence="9">Old leaves</tissue>
    </source>
</reference>
<keyword evidence="4 8" id="KW-1133">Transmembrane helix</keyword>
<evidence type="ECO:0000256" key="8">
    <source>
        <dbReference type="SAM" id="Phobius"/>
    </source>
</evidence>
<name>A0ABR2EMV5_9ROSI</name>
<keyword evidence="7" id="KW-0325">Glycoprotein</keyword>
<dbReference type="PANTHER" id="PTHR48063">
    <property type="entry name" value="LRR RECEPTOR-LIKE KINASE"/>
    <property type="match status" value="1"/>
</dbReference>
<dbReference type="EMBL" id="JBBPBM010000012">
    <property type="protein sequence ID" value="KAK8563195.1"/>
    <property type="molecule type" value="Genomic_DNA"/>
</dbReference>
<keyword evidence="10" id="KW-1185">Reference proteome</keyword>
<dbReference type="Proteomes" id="UP001472677">
    <property type="component" value="Unassembled WGS sequence"/>
</dbReference>
<keyword evidence="6" id="KW-0675">Receptor</keyword>
<accession>A0ABR2EMV5</accession>
<keyword evidence="2 8" id="KW-0812">Transmembrane</keyword>
<evidence type="ECO:0000256" key="4">
    <source>
        <dbReference type="ARBA" id="ARBA00022989"/>
    </source>
</evidence>
<evidence type="ECO:0000256" key="2">
    <source>
        <dbReference type="ARBA" id="ARBA00022692"/>
    </source>
</evidence>
<evidence type="ECO:0000313" key="10">
    <source>
        <dbReference type="Proteomes" id="UP001472677"/>
    </source>
</evidence>
<organism evidence="9 10">
    <name type="scientific">Hibiscus sabdariffa</name>
    <name type="common">roselle</name>
    <dbReference type="NCBI Taxonomy" id="183260"/>
    <lineage>
        <taxon>Eukaryota</taxon>
        <taxon>Viridiplantae</taxon>
        <taxon>Streptophyta</taxon>
        <taxon>Embryophyta</taxon>
        <taxon>Tracheophyta</taxon>
        <taxon>Spermatophyta</taxon>
        <taxon>Magnoliopsida</taxon>
        <taxon>eudicotyledons</taxon>
        <taxon>Gunneridae</taxon>
        <taxon>Pentapetalae</taxon>
        <taxon>rosids</taxon>
        <taxon>malvids</taxon>
        <taxon>Malvales</taxon>
        <taxon>Malvaceae</taxon>
        <taxon>Malvoideae</taxon>
        <taxon>Hibiscus</taxon>
    </lineage>
</organism>
<comment type="subcellular location">
    <subcellularLocation>
        <location evidence="1">Membrane</location>
        <topology evidence="1">Single-pass type I membrane protein</topology>
    </subcellularLocation>
</comment>
<evidence type="ECO:0000313" key="9">
    <source>
        <dbReference type="EMBL" id="KAK8563195.1"/>
    </source>
</evidence>